<dbReference type="PANTHER" id="PTHR37285:SF5">
    <property type="entry name" value="SPORE WALL MATURATION PROTEIN DIT1"/>
    <property type="match status" value="1"/>
</dbReference>
<dbReference type="AlphaFoldDB" id="A0A6N7YWL5"/>
<sequence>MSVSDQVVRLLYRFVRPDKPTEAPVYDRHRARVEYFVRRLEPIHFVLPAFPAKSPNLTKVLGPLPDLGEQLALGSLESLCEYVSYFHPPGARVTICSDGHVFGDVVGVCDQTVTEYRALLSQTAKNMNLDSLELYGLDDAFGGSDYPALRKVLEAEYAPSIDKVRASVRTDESARTLFNGIHRFMFEDAVGTSGGHGSRTSLRNKTKETALHTISRSQAWSSVIAERFPRAVRLSIHPQPPNSDKIGVRLLASQDEWLTPWHGVVLDDGAKRSLVKRWQAEEFKALLVWRDGRPSHFVGPHLSA</sequence>
<name>A0A6N7YWL5_9PSEU</name>
<comment type="caution">
    <text evidence="1">The sequence shown here is derived from an EMBL/GenBank/DDBJ whole genome shotgun (WGS) entry which is preliminary data.</text>
</comment>
<reference evidence="1 2" key="1">
    <citation type="submission" date="2019-11" db="EMBL/GenBank/DDBJ databases">
        <title>Draft genome of Amycolatopsis RM579.</title>
        <authorList>
            <person name="Duangmal K."/>
            <person name="Mingma R."/>
        </authorList>
    </citation>
    <scope>NUCLEOTIDE SEQUENCE [LARGE SCALE GENOMIC DNA]</scope>
    <source>
        <strain evidence="1 2">RM579</strain>
    </source>
</reference>
<protein>
    <submittedName>
        <fullName evidence="1">L-tyrosine/L-tryptophan isonitrile synthase family protein</fullName>
    </submittedName>
</protein>
<dbReference type="OrthoDB" id="860574at2"/>
<dbReference type="Proteomes" id="UP000440096">
    <property type="component" value="Unassembled WGS sequence"/>
</dbReference>
<dbReference type="InterPro" id="IPR007817">
    <property type="entry name" value="Isocyanide_synthase_DIT1"/>
</dbReference>
<organism evidence="1 2">
    <name type="scientific">Amycolatopsis pithecellobii</name>
    <dbReference type="NCBI Taxonomy" id="664692"/>
    <lineage>
        <taxon>Bacteria</taxon>
        <taxon>Bacillati</taxon>
        <taxon>Actinomycetota</taxon>
        <taxon>Actinomycetes</taxon>
        <taxon>Pseudonocardiales</taxon>
        <taxon>Pseudonocardiaceae</taxon>
        <taxon>Amycolatopsis</taxon>
    </lineage>
</organism>
<dbReference type="Pfam" id="PF05141">
    <property type="entry name" value="DIT1_PvcA"/>
    <property type="match status" value="1"/>
</dbReference>
<dbReference type="Gene3D" id="3.30.60.140">
    <property type="match status" value="1"/>
</dbReference>
<proteinExistence type="predicted"/>
<dbReference type="PANTHER" id="PTHR37285">
    <property type="entry name" value="SPORE WALL MATURATION PROTEIN DIT1"/>
    <property type="match status" value="1"/>
</dbReference>
<gene>
    <name evidence="1" type="ORF">GKO32_26295</name>
</gene>
<keyword evidence="2" id="KW-1185">Reference proteome</keyword>
<evidence type="ECO:0000313" key="2">
    <source>
        <dbReference type="Proteomes" id="UP000440096"/>
    </source>
</evidence>
<dbReference type="EMBL" id="WMBA01000049">
    <property type="protein sequence ID" value="MTD57455.1"/>
    <property type="molecule type" value="Genomic_DNA"/>
</dbReference>
<evidence type="ECO:0000313" key="1">
    <source>
        <dbReference type="EMBL" id="MTD57455.1"/>
    </source>
</evidence>
<accession>A0A6N7YWL5</accession>